<evidence type="ECO:0000313" key="2">
    <source>
        <dbReference type="EMBL" id="QHT29980.1"/>
    </source>
</evidence>
<feature type="transmembrane region" description="Helical" evidence="1">
    <location>
        <begin position="31"/>
        <end position="51"/>
    </location>
</feature>
<dbReference type="AlphaFoldDB" id="A0A6C0ENR1"/>
<keyword evidence="1" id="KW-0472">Membrane</keyword>
<keyword evidence="1" id="KW-0812">Transmembrane</keyword>
<reference evidence="2" key="1">
    <citation type="journal article" date="2020" name="Nature">
        <title>Giant virus diversity and host interactions through global metagenomics.</title>
        <authorList>
            <person name="Schulz F."/>
            <person name="Roux S."/>
            <person name="Paez-Espino D."/>
            <person name="Jungbluth S."/>
            <person name="Walsh D.A."/>
            <person name="Denef V.J."/>
            <person name="McMahon K.D."/>
            <person name="Konstantinidis K.T."/>
            <person name="Eloe-Fadrosh E.A."/>
            <person name="Kyrpides N.C."/>
            <person name="Woyke T."/>
        </authorList>
    </citation>
    <scope>NUCLEOTIDE SEQUENCE</scope>
    <source>
        <strain evidence="2">GVMAG-M-3300009068-25</strain>
    </source>
</reference>
<dbReference type="EMBL" id="MN738888">
    <property type="protein sequence ID" value="QHT29980.1"/>
    <property type="molecule type" value="Genomic_DNA"/>
</dbReference>
<keyword evidence="1" id="KW-1133">Transmembrane helix</keyword>
<sequence length="56" mass="6013">MYMSLYAAVLFFVLTPGILVSLPPGGSRTTVALTHAVVFALVWSLTHKMVYSAVGK</sequence>
<protein>
    <submittedName>
        <fullName evidence="2">Uncharacterized protein</fullName>
    </submittedName>
</protein>
<name>A0A6C0ENR1_9ZZZZ</name>
<proteinExistence type="predicted"/>
<accession>A0A6C0ENR1</accession>
<organism evidence="2">
    <name type="scientific">viral metagenome</name>
    <dbReference type="NCBI Taxonomy" id="1070528"/>
    <lineage>
        <taxon>unclassified sequences</taxon>
        <taxon>metagenomes</taxon>
        <taxon>organismal metagenomes</taxon>
    </lineage>
</organism>
<evidence type="ECO:0000256" key="1">
    <source>
        <dbReference type="SAM" id="Phobius"/>
    </source>
</evidence>